<evidence type="ECO:0000259" key="2">
    <source>
        <dbReference type="Pfam" id="PF20155"/>
    </source>
</evidence>
<dbReference type="PANTHER" id="PTHR37813:SF1">
    <property type="entry name" value="FELS-2 PROPHAGE PROTEIN"/>
    <property type="match status" value="1"/>
</dbReference>
<evidence type="ECO:0000313" key="4">
    <source>
        <dbReference type="Proteomes" id="UP000681414"/>
    </source>
</evidence>
<sequence>MANDILVKVGADISDFARGMKDSTEKLSSFGKATKTNELTLGKLAAAVGLVAVGTKALSIAKSSVNKAFNRIDTFERFERVMTTITGSATETKKALDRTNDIVKGTAFTLDGAAASVQNFVTRGMTVDKATKYVEAFGDAVAFYGDGSQAQFDNVNDALSKMVTKGTVGMDQLNRLFDAGIDAVGIYAMATGKNAGDVQEALSKGKISAEEFIDTVTTGMMEGTNGVTNISGAAKKAGASWASTFGNMQTAVARGMAEIITSIDNMLKSNGLPDMRTMVAEFGAKFEEVLKKGAESIPPLIQKIKEFKDALVPWLPIITPIAAAFGIFIGYIAGLNTVVKIAEGVWTAFNFVLAANPYVLIVAGLLLIATGLVMAYKKVEWFRDMVDAAWAWLKKVTAPAFEFIKNLVTKSISDMVNFGKELLDKFKKFWDENGAQILALVTLNFKNIWENIKMVMGLIKGIFEMVWPIISGIVQIAWGLIKTYVRNGIDLILGIIKTVMALIRGDWEGAWNTIKETADKIWKNIVKFFEEVDLHQIGKDIIQGLINGIGSMGKAVWTAAENIARNVKEAIMSFLGVHSPARELIKIGKHTGEGFAIGIENMRGKVKKAADLLAAAAIPDKQQVTLSYATPQGSYTSINKAIGNIEVGNATNGGYSPTFNNYFTPAESTPFETSRKIKQMSQRMAMEVRMR</sequence>
<dbReference type="EMBL" id="JAGYPG010000001">
    <property type="protein sequence ID" value="MBS4193493.1"/>
    <property type="molecule type" value="Genomic_DNA"/>
</dbReference>
<keyword evidence="1" id="KW-0472">Membrane</keyword>
<dbReference type="NCBIfam" id="TIGR02675">
    <property type="entry name" value="tape_meas_nterm"/>
    <property type="match status" value="1"/>
</dbReference>
<dbReference type="RefSeq" id="WP_213122796.1">
    <property type="nucleotide sequence ID" value="NZ_JAGYPG010000001.1"/>
</dbReference>
<accession>A0A942T974</accession>
<feature type="domain" description="Tape measure protein N-terminal" evidence="2">
    <location>
        <begin position="67"/>
        <end position="259"/>
    </location>
</feature>
<reference evidence="3 4" key="1">
    <citation type="submission" date="2021-05" db="EMBL/GenBank/DDBJ databases">
        <title>Novel Bacillus species.</title>
        <authorList>
            <person name="Liu G."/>
        </authorList>
    </citation>
    <scope>NUCLEOTIDE SEQUENCE [LARGE SCALE GENOMIC DNA]</scope>
    <source>
        <strain evidence="4">FJAT-49780</strain>
    </source>
</reference>
<dbReference type="PANTHER" id="PTHR37813">
    <property type="entry name" value="FELS-2 PROPHAGE PROTEIN"/>
    <property type="match status" value="1"/>
</dbReference>
<proteinExistence type="predicted"/>
<keyword evidence="1" id="KW-0812">Transmembrane</keyword>
<comment type="caution">
    <text evidence="3">The sequence shown here is derived from an EMBL/GenBank/DDBJ whole genome shotgun (WGS) entry which is preliminary data.</text>
</comment>
<name>A0A942T974_9BACI</name>
<dbReference type="Pfam" id="PF20155">
    <property type="entry name" value="TMP_3"/>
    <property type="match status" value="1"/>
</dbReference>
<keyword evidence="1" id="KW-1133">Transmembrane helix</keyword>
<organism evidence="3 4">
    <name type="scientific">Lederbergia citri</name>
    <dbReference type="NCBI Taxonomy" id="2833580"/>
    <lineage>
        <taxon>Bacteria</taxon>
        <taxon>Bacillati</taxon>
        <taxon>Bacillota</taxon>
        <taxon>Bacilli</taxon>
        <taxon>Bacillales</taxon>
        <taxon>Bacillaceae</taxon>
        <taxon>Lederbergia</taxon>
    </lineage>
</organism>
<feature type="transmembrane region" description="Helical" evidence="1">
    <location>
        <begin position="311"/>
        <end position="333"/>
    </location>
</feature>
<evidence type="ECO:0000313" key="3">
    <source>
        <dbReference type="EMBL" id="MBS4193493.1"/>
    </source>
</evidence>
<feature type="transmembrane region" description="Helical" evidence="1">
    <location>
        <begin position="353"/>
        <end position="376"/>
    </location>
</feature>
<dbReference type="InterPro" id="IPR013491">
    <property type="entry name" value="Tape_meas_N"/>
</dbReference>
<feature type="transmembrane region" description="Helical" evidence="1">
    <location>
        <begin position="462"/>
        <end position="481"/>
    </location>
</feature>
<evidence type="ECO:0000256" key="1">
    <source>
        <dbReference type="SAM" id="Phobius"/>
    </source>
</evidence>
<protein>
    <submittedName>
        <fullName evidence="3">Tape measure protein</fullName>
    </submittedName>
</protein>
<dbReference type="Proteomes" id="UP000681414">
    <property type="component" value="Unassembled WGS sequence"/>
</dbReference>
<dbReference type="AlphaFoldDB" id="A0A942T974"/>
<keyword evidence="4" id="KW-1185">Reference proteome</keyword>
<gene>
    <name evidence="3" type="ORF">KHA97_00225</name>
</gene>